<dbReference type="AlphaFoldDB" id="A0A8J6NAB9"/>
<dbReference type="GO" id="GO:0046872">
    <property type="term" value="F:metal ion binding"/>
    <property type="evidence" value="ECO:0007669"/>
    <property type="project" value="UniProtKB-KW"/>
</dbReference>
<evidence type="ECO:0000256" key="12">
    <source>
        <dbReference type="ARBA" id="ARBA00023235"/>
    </source>
</evidence>
<comment type="catalytic activity">
    <reaction evidence="15">
        <text>ATP + H2O = ADP + phosphate + H(+)</text>
        <dbReference type="Rhea" id="RHEA:13065"/>
        <dbReference type="ChEBI" id="CHEBI:15377"/>
        <dbReference type="ChEBI" id="CHEBI:15378"/>
        <dbReference type="ChEBI" id="CHEBI:30616"/>
        <dbReference type="ChEBI" id="CHEBI:43474"/>
        <dbReference type="ChEBI" id="CHEBI:456216"/>
        <dbReference type="EC" id="5.6.2.4"/>
    </reaction>
</comment>
<evidence type="ECO:0000313" key="19">
    <source>
        <dbReference type="EMBL" id="MBC8316620.1"/>
    </source>
</evidence>
<dbReference type="PROSITE" id="PS51217">
    <property type="entry name" value="UVRD_HELICASE_CTER"/>
    <property type="match status" value="1"/>
</dbReference>
<dbReference type="InterPro" id="IPR011604">
    <property type="entry name" value="PDDEXK-like_dom_sf"/>
</dbReference>
<dbReference type="Pfam" id="PF13361">
    <property type="entry name" value="UvrD_C"/>
    <property type="match status" value="1"/>
</dbReference>
<evidence type="ECO:0000256" key="9">
    <source>
        <dbReference type="ARBA" id="ARBA00022842"/>
    </source>
</evidence>
<evidence type="ECO:0000313" key="20">
    <source>
        <dbReference type="Proteomes" id="UP000614424"/>
    </source>
</evidence>
<reference evidence="19 20" key="1">
    <citation type="submission" date="2020-08" db="EMBL/GenBank/DDBJ databases">
        <title>Bridging the membrane lipid divide: bacteria of the FCB group superphylum have the potential to synthesize archaeal ether lipids.</title>
        <authorList>
            <person name="Villanueva L."/>
            <person name="Von Meijenfeldt F.A.B."/>
            <person name="Westbye A.B."/>
            <person name="Yadav S."/>
            <person name="Hopmans E.C."/>
            <person name="Dutilh B.E."/>
            <person name="Sinninghe Damste J.S."/>
        </authorList>
    </citation>
    <scope>NUCLEOTIDE SEQUENCE [LARGE SCALE GENOMIC DNA]</scope>
    <source>
        <strain evidence="19">NIOZ-UU47</strain>
    </source>
</reference>
<dbReference type="HAMAP" id="MF_01485">
    <property type="entry name" value="RecB"/>
    <property type="match status" value="1"/>
</dbReference>
<dbReference type="PROSITE" id="PS51198">
    <property type="entry name" value="UVRD_HELICASE_ATP_BIND"/>
    <property type="match status" value="1"/>
</dbReference>
<evidence type="ECO:0000256" key="1">
    <source>
        <dbReference type="ARBA" id="ARBA00022722"/>
    </source>
</evidence>
<evidence type="ECO:0000256" key="6">
    <source>
        <dbReference type="ARBA" id="ARBA00022806"/>
    </source>
</evidence>
<dbReference type="GO" id="GO:0000725">
    <property type="term" value="P:recombinational repair"/>
    <property type="evidence" value="ECO:0007669"/>
    <property type="project" value="TreeGrafter"/>
</dbReference>
<evidence type="ECO:0000256" key="3">
    <source>
        <dbReference type="ARBA" id="ARBA00022741"/>
    </source>
</evidence>
<dbReference type="EC" id="5.6.2.4" evidence="14"/>
<evidence type="ECO:0000256" key="11">
    <source>
        <dbReference type="ARBA" id="ARBA00023204"/>
    </source>
</evidence>
<keyword evidence="8 16" id="KW-0067">ATP-binding</keyword>
<feature type="domain" description="UvrD-like helicase ATP-binding" evidence="17">
    <location>
        <begin position="3"/>
        <end position="457"/>
    </location>
</feature>
<dbReference type="EMBL" id="JACNJZ010000045">
    <property type="protein sequence ID" value="MBC8316620.1"/>
    <property type="molecule type" value="Genomic_DNA"/>
</dbReference>
<dbReference type="InterPro" id="IPR004586">
    <property type="entry name" value="RecB"/>
</dbReference>
<comment type="caution">
    <text evidence="19">The sequence shown here is derived from an EMBL/GenBank/DDBJ whole genome shotgun (WGS) entry which is preliminary data.</text>
</comment>
<dbReference type="InterPro" id="IPR038726">
    <property type="entry name" value="PDDEXK_AddAB-type"/>
</dbReference>
<dbReference type="InterPro" id="IPR000212">
    <property type="entry name" value="DNA_helicase_UvrD/REP"/>
</dbReference>
<evidence type="ECO:0000256" key="5">
    <source>
        <dbReference type="ARBA" id="ARBA00022801"/>
    </source>
</evidence>
<dbReference type="SUPFAM" id="SSF52540">
    <property type="entry name" value="P-loop containing nucleoside triphosphate hydrolases"/>
    <property type="match status" value="1"/>
</dbReference>
<name>A0A8J6NAB9_9BACT</name>
<dbReference type="PANTHER" id="PTHR11070">
    <property type="entry name" value="UVRD / RECB / PCRA DNA HELICASE FAMILY MEMBER"/>
    <property type="match status" value="1"/>
</dbReference>
<evidence type="ECO:0000256" key="7">
    <source>
        <dbReference type="ARBA" id="ARBA00022839"/>
    </source>
</evidence>
<dbReference type="SUPFAM" id="SSF52980">
    <property type="entry name" value="Restriction endonuclease-like"/>
    <property type="match status" value="1"/>
</dbReference>
<keyword evidence="6 16" id="KW-0347">Helicase</keyword>
<dbReference type="Gene3D" id="1.10.3170.10">
    <property type="entry name" value="Recbcd, chain B, domain 2"/>
    <property type="match status" value="1"/>
</dbReference>
<evidence type="ECO:0000256" key="10">
    <source>
        <dbReference type="ARBA" id="ARBA00023125"/>
    </source>
</evidence>
<keyword evidence="7" id="KW-0269">Exonuclease</keyword>
<evidence type="ECO:0000256" key="14">
    <source>
        <dbReference type="ARBA" id="ARBA00034808"/>
    </source>
</evidence>
<keyword evidence="11" id="KW-0234">DNA repair</keyword>
<dbReference type="Gene3D" id="3.40.50.300">
    <property type="entry name" value="P-loop containing nucleotide triphosphate hydrolases"/>
    <property type="match status" value="2"/>
</dbReference>
<comment type="catalytic activity">
    <reaction evidence="13">
        <text>Couples ATP hydrolysis with the unwinding of duplex DNA by translocating in the 3'-5' direction.</text>
        <dbReference type="EC" id="5.6.2.4"/>
    </reaction>
</comment>
<accession>A0A8J6NAB9</accession>
<gene>
    <name evidence="19" type="primary">recB</name>
    <name evidence="19" type="ORF">H8E41_01855</name>
</gene>
<dbReference type="GO" id="GO:0005524">
    <property type="term" value="F:ATP binding"/>
    <property type="evidence" value="ECO:0007669"/>
    <property type="project" value="UniProtKB-UniRule"/>
</dbReference>
<dbReference type="InterPro" id="IPR027417">
    <property type="entry name" value="P-loop_NTPase"/>
</dbReference>
<dbReference type="NCBIfam" id="TIGR00609">
    <property type="entry name" value="recB"/>
    <property type="match status" value="1"/>
</dbReference>
<dbReference type="GO" id="GO:0008854">
    <property type="term" value="F:exodeoxyribonuclease V activity"/>
    <property type="evidence" value="ECO:0007669"/>
    <property type="project" value="InterPro"/>
</dbReference>
<dbReference type="Gene3D" id="3.90.320.10">
    <property type="match status" value="1"/>
</dbReference>
<dbReference type="Pfam" id="PF00580">
    <property type="entry name" value="UvrD-helicase"/>
    <property type="match status" value="1"/>
</dbReference>
<evidence type="ECO:0000256" key="8">
    <source>
        <dbReference type="ARBA" id="ARBA00022840"/>
    </source>
</evidence>
<protein>
    <recommendedName>
        <fullName evidence="14">DNA 3'-5' helicase</fullName>
        <ecNumber evidence="14">5.6.2.4</ecNumber>
    </recommendedName>
</protein>
<keyword evidence="9" id="KW-0460">Magnesium</keyword>
<feature type="domain" description="UvrD-like helicase C-terminal" evidence="18">
    <location>
        <begin position="488"/>
        <end position="753"/>
    </location>
</feature>
<dbReference type="Gene3D" id="1.10.486.10">
    <property type="entry name" value="PCRA, domain 4"/>
    <property type="match status" value="1"/>
</dbReference>
<dbReference type="GO" id="GO:0009338">
    <property type="term" value="C:exodeoxyribonuclease V complex"/>
    <property type="evidence" value="ECO:0007669"/>
    <property type="project" value="TreeGrafter"/>
</dbReference>
<keyword evidence="4" id="KW-0227">DNA damage</keyword>
<dbReference type="InterPro" id="IPR011335">
    <property type="entry name" value="Restrct_endonuc-II-like"/>
</dbReference>
<dbReference type="InterPro" id="IPR014017">
    <property type="entry name" value="DNA_helicase_UvrD-like_C"/>
</dbReference>
<organism evidence="19 20">
    <name type="scientific">Candidatus Desulfobia pelagia</name>
    <dbReference type="NCBI Taxonomy" id="2841692"/>
    <lineage>
        <taxon>Bacteria</taxon>
        <taxon>Pseudomonadati</taxon>
        <taxon>Thermodesulfobacteriota</taxon>
        <taxon>Desulfobulbia</taxon>
        <taxon>Desulfobulbales</taxon>
        <taxon>Desulfobulbaceae</taxon>
        <taxon>Candidatus Desulfobia</taxon>
    </lineage>
</organism>
<dbReference type="Proteomes" id="UP000614424">
    <property type="component" value="Unassembled WGS sequence"/>
</dbReference>
<dbReference type="GO" id="GO:0043138">
    <property type="term" value="F:3'-5' DNA helicase activity"/>
    <property type="evidence" value="ECO:0007669"/>
    <property type="project" value="UniProtKB-EC"/>
</dbReference>
<keyword evidence="1" id="KW-0540">Nuclease</keyword>
<keyword evidence="12" id="KW-0413">Isomerase</keyword>
<dbReference type="InterPro" id="IPR014016">
    <property type="entry name" value="UvrD-like_ATP-bd"/>
</dbReference>
<keyword evidence="3 16" id="KW-0547">Nucleotide-binding</keyword>
<dbReference type="GO" id="GO:0003677">
    <property type="term" value="F:DNA binding"/>
    <property type="evidence" value="ECO:0007669"/>
    <property type="project" value="UniProtKB-KW"/>
</dbReference>
<sequence length="1190" mass="135127">MTHSAAPPFAIFSAPLSGAHLIDASAGTGKTYTISALFVRLLIEKNLTVDTILVVTYTKAATEDLRTRIREMILKVLSAFEKGRSSDGFISGLLEETGDFAPAKHRLQEALRNFDEASIFTIHGFCQRMLRENGLESSILFDTELVADVDDLLHQVGMDFWRLTINRCSPGFIKHAVRKMAPESLSSLMRHYRRDLVFLPFVEESWVEGFFESREGVRREEEYGRTFEQLRQSWQVCRQHIKDIFLNFDGFKQSSYKKEKIPEYLVDLERVLERRELLPGKLPASFSKFTTESIEKGTLQAADPPSHSFFDQCGEFLARDTELCRLYDDLVCALQQQWMRYCSAELRVRKNKQNILSFDDLLVLLDESLSGGNGQALAAAIRRQYPAALIDEFQDTDPVQYSIFSTIYEGDPGSLLYIIGDPKQAIYSFRGADIFTYKKAISDIGSGRSLEFNYRSAPGLIAAVNTFFAGRDNVFCDEDISFAPVHAPEITDREYLTIRGNQEPGLKLCILNRLESDKKRIKSPDAKRRIARDMAGEISRLLNLGRDEEAKIGQRPICPHDIAVLVRTNREAQLVKEALASCNVVSVHQGTGDLFLSREAWELERILEAAADPGSDRKIRSALATDMLGGTVGNMEGAETGQEWLGHVTAFHRYNELWLSKGFIRMLRTLLVAGKVHCQCLRFADGERRLTNILHLGEVLHQYAKGKRAGVGGLLQYFALKRQGASRTAEEHQLRLESDADRVQIVTIHRSKGLQYPIVFCPFAWGGSRLKSGSVFAFHMADNSMKPALDFGSEESGVHLDLARREELAENIRLLYVAMTRAKHRCYLYWGLFNTAESSALAWVLHGDAGRYKKLSDEEFVQDLQLLLEKGQPNIELRNVVEEGEDVCFDGRMGVESLSCRSFEVKITSSWRVTSFSGMTRHGGGAEMPDRDFVLEENKDQGGEEEYRSIFSFPRGAGAGTFMHDLLEHLDFGDIASGAEHVRDSIGRKLQQYGYAVEWSDAILGMLQNVVHTPLVSGEPGLLLGRVRAEQRLTELEFYFPLALSEKRSLQKIFAKHGIDERVGKCLDFHEVEGFLKGYIDLVFEYNGRYYIVDWKSNHLGQRLEYYRADTLREVMVREMYMLQYLLYTVALHQYLKTRIADYRYDTYFGGIVYLFLRGVRPESGQSCGIYYDLPDLELINDLSDMLVKK</sequence>
<dbReference type="CDD" id="cd22352">
    <property type="entry name" value="RecB_C-like"/>
    <property type="match status" value="1"/>
</dbReference>
<dbReference type="PANTHER" id="PTHR11070:SF23">
    <property type="entry name" value="RECBCD ENZYME SUBUNIT RECB"/>
    <property type="match status" value="1"/>
</dbReference>
<evidence type="ECO:0000256" key="16">
    <source>
        <dbReference type="PROSITE-ProRule" id="PRU00560"/>
    </source>
</evidence>
<evidence type="ECO:0000256" key="15">
    <source>
        <dbReference type="ARBA" id="ARBA00048988"/>
    </source>
</evidence>
<evidence type="ECO:0000256" key="2">
    <source>
        <dbReference type="ARBA" id="ARBA00022723"/>
    </source>
</evidence>
<dbReference type="Pfam" id="PF12705">
    <property type="entry name" value="PDDEXK_1"/>
    <property type="match status" value="1"/>
</dbReference>
<proteinExistence type="inferred from homology"/>
<evidence type="ECO:0000259" key="18">
    <source>
        <dbReference type="PROSITE" id="PS51217"/>
    </source>
</evidence>
<keyword evidence="5 16" id="KW-0378">Hydrolase</keyword>
<feature type="binding site" evidence="16">
    <location>
        <begin position="24"/>
        <end position="31"/>
    </location>
    <ligand>
        <name>ATP</name>
        <dbReference type="ChEBI" id="CHEBI:30616"/>
    </ligand>
</feature>
<evidence type="ECO:0000259" key="17">
    <source>
        <dbReference type="PROSITE" id="PS51198"/>
    </source>
</evidence>
<evidence type="ECO:0000256" key="4">
    <source>
        <dbReference type="ARBA" id="ARBA00022763"/>
    </source>
</evidence>
<keyword evidence="10" id="KW-0238">DNA-binding</keyword>
<keyword evidence="2" id="KW-0479">Metal-binding</keyword>
<dbReference type="GO" id="GO:0005829">
    <property type="term" value="C:cytosol"/>
    <property type="evidence" value="ECO:0007669"/>
    <property type="project" value="TreeGrafter"/>
</dbReference>
<evidence type="ECO:0000256" key="13">
    <source>
        <dbReference type="ARBA" id="ARBA00034617"/>
    </source>
</evidence>